<keyword evidence="9 15" id="KW-0418">Kinase</keyword>
<evidence type="ECO:0000259" key="14">
    <source>
        <dbReference type="Pfam" id="PF13793"/>
    </source>
</evidence>
<dbReference type="GO" id="GO:0004749">
    <property type="term" value="F:ribose phosphate diphosphokinase activity"/>
    <property type="evidence" value="ECO:0007669"/>
    <property type="project" value="UniProtKB-EC"/>
</dbReference>
<evidence type="ECO:0000256" key="8">
    <source>
        <dbReference type="ARBA" id="ARBA00022741"/>
    </source>
</evidence>
<sequence>MPGVNSIKLLTGNSHPQLAQLVAQRLGIELTPCIVKKFADQCIDVRIGSSVRDEDVFVLQTGYSAYTDPNDALMELCIIISACKTASARRITAVIPSFPYSRHDKKDKSRAPITAKLVANMITVAGADHVITMDLHASQIQGFFDIPVDNLSSEPSVARWIRTRVEDWRNCIIVSPDAGGAKRATALADLLGVDFALINRNRKRAQNKRIREARTQAALQAGGTLPSAMSSTDDLRSGFATPSAPPHDASHPEGSHSQQGGSLRSVNDRLSNLRMEGGGPSPRSPLYSLIGNGVQANESGEFFITDEDGHRVFSGGAHAGHGHAHAHTQSQGPSNGVAGQGQLSPASFAAAEAAESALQEGEAKMEILVGDVEGKVAILVDDMVDTGRTLALAAKTLRDAGAKEVYAHISHGILSGKAVELLRKLEMKRLVVTNTIPNEEKAQDANGRLEIMDVSAVMAESIRRAHHGESIAVLFEEQGGVMV</sequence>
<dbReference type="STRING" id="1684307.A0A316UDW4"/>
<comment type="similarity">
    <text evidence="3">Belongs to the ribose-phosphate pyrophosphokinase family.</text>
</comment>
<feature type="region of interest" description="Disordered" evidence="13">
    <location>
        <begin position="219"/>
        <end position="264"/>
    </location>
</feature>
<dbReference type="SMART" id="SM01400">
    <property type="entry name" value="Pribosyltran_N"/>
    <property type="match status" value="1"/>
</dbReference>
<evidence type="ECO:0000256" key="3">
    <source>
        <dbReference type="ARBA" id="ARBA00006478"/>
    </source>
</evidence>
<dbReference type="NCBIfam" id="TIGR01251">
    <property type="entry name" value="ribP_PPkin"/>
    <property type="match status" value="1"/>
</dbReference>
<dbReference type="InterPro" id="IPR029057">
    <property type="entry name" value="PRTase-like"/>
</dbReference>
<dbReference type="SUPFAM" id="SSF53271">
    <property type="entry name" value="PRTase-like"/>
    <property type="match status" value="1"/>
</dbReference>
<proteinExistence type="inferred from homology"/>
<evidence type="ECO:0000256" key="4">
    <source>
        <dbReference type="ARBA" id="ARBA00013247"/>
    </source>
</evidence>
<dbReference type="GO" id="GO:0016301">
    <property type="term" value="F:kinase activity"/>
    <property type="evidence" value="ECO:0007669"/>
    <property type="project" value="UniProtKB-KW"/>
</dbReference>
<dbReference type="GO" id="GO:0006164">
    <property type="term" value="P:purine nucleotide biosynthetic process"/>
    <property type="evidence" value="ECO:0007669"/>
    <property type="project" value="TreeGrafter"/>
</dbReference>
<evidence type="ECO:0000256" key="11">
    <source>
        <dbReference type="ARBA" id="ARBA00022842"/>
    </source>
</evidence>
<evidence type="ECO:0000256" key="2">
    <source>
        <dbReference type="ARBA" id="ARBA00004996"/>
    </source>
</evidence>
<keyword evidence="10" id="KW-0067">ATP-binding</keyword>
<dbReference type="InterPro" id="IPR000842">
    <property type="entry name" value="PRib_PP_synth_CS"/>
</dbReference>
<dbReference type="InterPro" id="IPR000836">
    <property type="entry name" value="PRTase_dom"/>
</dbReference>
<dbReference type="GO" id="GO:0005524">
    <property type="term" value="F:ATP binding"/>
    <property type="evidence" value="ECO:0007669"/>
    <property type="project" value="UniProtKB-KW"/>
</dbReference>
<keyword evidence="7" id="KW-0545">Nucleotide biosynthesis</keyword>
<dbReference type="Proteomes" id="UP000245942">
    <property type="component" value="Unassembled WGS sequence"/>
</dbReference>
<feature type="compositionally biased region" description="Polar residues" evidence="13">
    <location>
        <begin position="255"/>
        <end position="264"/>
    </location>
</feature>
<comment type="pathway">
    <text evidence="2">Metabolic intermediate biosynthesis; 5-phospho-alpha-D-ribose 1-diphosphate biosynthesis; 5-phospho-alpha-D-ribose 1-diphosphate from D-ribose 5-phosphate (route I): step 1/1.</text>
</comment>
<evidence type="ECO:0000256" key="12">
    <source>
        <dbReference type="ARBA" id="ARBA00049535"/>
    </source>
</evidence>
<dbReference type="RefSeq" id="XP_025350550.1">
    <property type="nucleotide sequence ID" value="XM_025494102.1"/>
</dbReference>
<reference evidence="15 16" key="1">
    <citation type="journal article" date="2018" name="Mol. Biol. Evol.">
        <title>Broad Genomic Sampling Reveals a Smut Pathogenic Ancestry of the Fungal Clade Ustilaginomycotina.</title>
        <authorList>
            <person name="Kijpornyongpan T."/>
            <person name="Mondo S.J."/>
            <person name="Barry K."/>
            <person name="Sandor L."/>
            <person name="Lee J."/>
            <person name="Lipzen A."/>
            <person name="Pangilinan J."/>
            <person name="LaButti K."/>
            <person name="Hainaut M."/>
            <person name="Henrissat B."/>
            <person name="Grigoriev I.V."/>
            <person name="Spatafora J.W."/>
            <person name="Aime M.C."/>
        </authorList>
    </citation>
    <scope>NUCLEOTIDE SEQUENCE [LARGE SCALE GENOMIC DNA]</scope>
    <source>
        <strain evidence="15 16">MCA 4718</strain>
    </source>
</reference>
<dbReference type="CDD" id="cd06223">
    <property type="entry name" value="PRTases_typeI"/>
    <property type="match status" value="1"/>
</dbReference>
<dbReference type="Pfam" id="PF13793">
    <property type="entry name" value="Pribosyltran_N"/>
    <property type="match status" value="1"/>
</dbReference>
<dbReference type="GO" id="GO:0005737">
    <property type="term" value="C:cytoplasm"/>
    <property type="evidence" value="ECO:0007669"/>
    <property type="project" value="TreeGrafter"/>
</dbReference>
<keyword evidence="16" id="KW-1185">Reference proteome</keyword>
<dbReference type="OrthoDB" id="413572at2759"/>
<evidence type="ECO:0000256" key="6">
    <source>
        <dbReference type="ARBA" id="ARBA00022723"/>
    </source>
</evidence>
<feature type="region of interest" description="Disordered" evidence="13">
    <location>
        <begin position="313"/>
        <end position="342"/>
    </location>
</feature>
<dbReference type="PANTHER" id="PTHR10210:SF46">
    <property type="entry name" value="RIBOSE-PHOSPHATE DIPHOSPHOKINASE"/>
    <property type="match status" value="1"/>
</dbReference>
<dbReference type="GO" id="GO:0000287">
    <property type="term" value="F:magnesium ion binding"/>
    <property type="evidence" value="ECO:0007669"/>
    <property type="project" value="InterPro"/>
</dbReference>
<keyword evidence="8" id="KW-0547">Nucleotide-binding</keyword>
<evidence type="ECO:0000256" key="1">
    <source>
        <dbReference type="ARBA" id="ARBA00001946"/>
    </source>
</evidence>
<dbReference type="PROSITE" id="PS00114">
    <property type="entry name" value="PRPP_SYNTHASE"/>
    <property type="match status" value="1"/>
</dbReference>
<dbReference type="GO" id="GO:0006015">
    <property type="term" value="P:5-phosphoribose 1-diphosphate biosynthetic process"/>
    <property type="evidence" value="ECO:0007669"/>
    <property type="project" value="TreeGrafter"/>
</dbReference>
<dbReference type="FunFam" id="3.40.50.2020:FF:000001">
    <property type="entry name" value="Ribose-phosphate pyrophosphokinase"/>
    <property type="match status" value="1"/>
</dbReference>
<dbReference type="InterPro" id="IPR005946">
    <property type="entry name" value="Rib-P_diPkinase"/>
</dbReference>
<evidence type="ECO:0000313" key="16">
    <source>
        <dbReference type="Proteomes" id="UP000245942"/>
    </source>
</evidence>
<protein>
    <recommendedName>
        <fullName evidence="4">ribose-phosphate diphosphokinase</fullName>
        <ecNumber evidence="4">2.7.6.1</ecNumber>
    </recommendedName>
</protein>
<dbReference type="Gene3D" id="3.40.50.2020">
    <property type="match status" value="3"/>
</dbReference>
<feature type="domain" description="Ribose-phosphate pyrophosphokinase N-terminal" evidence="14">
    <location>
        <begin position="7"/>
        <end position="126"/>
    </location>
</feature>
<organism evidence="15 16">
    <name type="scientific">Pseudomicrostroma glucosiphilum</name>
    <dbReference type="NCBI Taxonomy" id="1684307"/>
    <lineage>
        <taxon>Eukaryota</taxon>
        <taxon>Fungi</taxon>
        <taxon>Dikarya</taxon>
        <taxon>Basidiomycota</taxon>
        <taxon>Ustilaginomycotina</taxon>
        <taxon>Exobasidiomycetes</taxon>
        <taxon>Microstromatales</taxon>
        <taxon>Microstromatales incertae sedis</taxon>
        <taxon>Pseudomicrostroma</taxon>
    </lineage>
</organism>
<evidence type="ECO:0000256" key="9">
    <source>
        <dbReference type="ARBA" id="ARBA00022777"/>
    </source>
</evidence>
<accession>A0A316UDW4</accession>
<dbReference type="EC" id="2.7.6.1" evidence="4"/>
<dbReference type="Pfam" id="PF14572">
    <property type="entry name" value="Pribosyl_synth"/>
    <property type="match status" value="1"/>
</dbReference>
<keyword evidence="5" id="KW-0808">Transferase</keyword>
<dbReference type="AlphaFoldDB" id="A0A316UDW4"/>
<evidence type="ECO:0000256" key="7">
    <source>
        <dbReference type="ARBA" id="ARBA00022727"/>
    </source>
</evidence>
<gene>
    <name evidence="15" type="ORF">BCV69DRAFT_297324</name>
</gene>
<comment type="catalytic activity">
    <reaction evidence="12">
        <text>D-ribose 5-phosphate + ATP = 5-phospho-alpha-D-ribose 1-diphosphate + AMP + H(+)</text>
        <dbReference type="Rhea" id="RHEA:15609"/>
        <dbReference type="ChEBI" id="CHEBI:15378"/>
        <dbReference type="ChEBI" id="CHEBI:30616"/>
        <dbReference type="ChEBI" id="CHEBI:58017"/>
        <dbReference type="ChEBI" id="CHEBI:78346"/>
        <dbReference type="ChEBI" id="CHEBI:456215"/>
        <dbReference type="EC" id="2.7.6.1"/>
    </reaction>
</comment>
<name>A0A316UDW4_9BASI</name>
<dbReference type="InterPro" id="IPR029099">
    <property type="entry name" value="Pribosyltran_N"/>
</dbReference>
<evidence type="ECO:0000256" key="5">
    <source>
        <dbReference type="ARBA" id="ARBA00022679"/>
    </source>
</evidence>
<evidence type="ECO:0000256" key="10">
    <source>
        <dbReference type="ARBA" id="ARBA00022840"/>
    </source>
</evidence>
<dbReference type="EMBL" id="KZ819322">
    <property type="protein sequence ID" value="PWN23390.1"/>
    <property type="molecule type" value="Genomic_DNA"/>
</dbReference>
<keyword evidence="6" id="KW-0479">Metal-binding</keyword>
<dbReference type="GO" id="GO:0002189">
    <property type="term" value="C:ribose phosphate diphosphokinase complex"/>
    <property type="evidence" value="ECO:0007669"/>
    <property type="project" value="TreeGrafter"/>
</dbReference>
<dbReference type="GO" id="GO:0009156">
    <property type="term" value="P:ribonucleoside monophosphate biosynthetic process"/>
    <property type="evidence" value="ECO:0007669"/>
    <property type="project" value="InterPro"/>
</dbReference>
<dbReference type="GeneID" id="37015836"/>
<keyword evidence="11" id="KW-0460">Magnesium</keyword>
<evidence type="ECO:0000256" key="13">
    <source>
        <dbReference type="SAM" id="MobiDB-lite"/>
    </source>
</evidence>
<dbReference type="PANTHER" id="PTHR10210">
    <property type="entry name" value="RIBOSE-PHOSPHATE DIPHOSPHOKINASE FAMILY MEMBER"/>
    <property type="match status" value="1"/>
</dbReference>
<evidence type="ECO:0000313" key="15">
    <source>
        <dbReference type="EMBL" id="PWN23390.1"/>
    </source>
</evidence>
<comment type="cofactor">
    <cofactor evidence="1">
        <name>Mg(2+)</name>
        <dbReference type="ChEBI" id="CHEBI:18420"/>
    </cofactor>
</comment>